<evidence type="ECO:0000256" key="3">
    <source>
        <dbReference type="ARBA" id="ARBA00006071"/>
    </source>
</evidence>
<feature type="signal peptide" evidence="12">
    <location>
        <begin position="1"/>
        <end position="18"/>
    </location>
</feature>
<evidence type="ECO:0000256" key="10">
    <source>
        <dbReference type="ARBA" id="ARBA00023288"/>
    </source>
</evidence>
<evidence type="ECO:0000256" key="11">
    <source>
        <dbReference type="HAMAP-Rule" id="MF_01145"/>
    </source>
</evidence>
<dbReference type="GO" id="GO:0016853">
    <property type="term" value="F:isomerase activity"/>
    <property type="evidence" value="ECO:0007669"/>
    <property type="project" value="UniProtKB-KW"/>
</dbReference>
<name>A0ABR8UCU8_9BACL</name>
<dbReference type="Proteomes" id="UP000626786">
    <property type="component" value="Unassembled WGS sequence"/>
</dbReference>
<dbReference type="SUPFAM" id="SSF54534">
    <property type="entry name" value="FKBP-like"/>
    <property type="match status" value="1"/>
</dbReference>
<comment type="similarity">
    <text evidence="3 11">Belongs to the PrsA family.</text>
</comment>
<dbReference type="SUPFAM" id="SSF109998">
    <property type="entry name" value="Triger factor/SurA peptide-binding domain-like"/>
    <property type="match status" value="1"/>
</dbReference>
<dbReference type="InterPro" id="IPR023059">
    <property type="entry name" value="Foldase_PrsA"/>
</dbReference>
<comment type="function">
    <text evidence="11">Plays a major role in protein secretion by helping the post-translocational extracellular folding of several secreted proteins.</text>
</comment>
<evidence type="ECO:0000256" key="8">
    <source>
        <dbReference type="ARBA" id="ARBA00023139"/>
    </source>
</evidence>
<evidence type="ECO:0000256" key="5">
    <source>
        <dbReference type="ARBA" id="ARBA00022729"/>
    </source>
</evidence>
<comment type="subcellular location">
    <subcellularLocation>
        <location evidence="2 11">Cell membrane</location>
        <topology evidence="2 11">Lipid-anchor</topology>
    </subcellularLocation>
</comment>
<evidence type="ECO:0000256" key="6">
    <source>
        <dbReference type="ARBA" id="ARBA00023110"/>
    </source>
</evidence>
<evidence type="ECO:0000259" key="13">
    <source>
        <dbReference type="PROSITE" id="PS50198"/>
    </source>
</evidence>
<protein>
    <recommendedName>
        <fullName evidence="11">Foldase protein PrsA</fullName>
        <ecNumber evidence="11">5.2.1.8</ecNumber>
    </recommendedName>
</protein>
<comment type="caution">
    <text evidence="14">The sequence shown here is derived from an EMBL/GenBank/DDBJ whole genome shotgun (WGS) entry which is preliminary data.</text>
</comment>
<reference evidence="14 15" key="1">
    <citation type="submission" date="2020-08" db="EMBL/GenBank/DDBJ databases">
        <title>A Genomic Blueprint of the Chicken Gut Microbiome.</title>
        <authorList>
            <person name="Gilroy R."/>
            <person name="Ravi A."/>
            <person name="Getino M."/>
            <person name="Pursley I."/>
            <person name="Horton D.L."/>
            <person name="Alikhan N.-F."/>
            <person name="Baker D."/>
            <person name="Gharbi K."/>
            <person name="Hall N."/>
            <person name="Watson M."/>
            <person name="Adriaenssens E.M."/>
            <person name="Foster-Nyarko E."/>
            <person name="Jarju S."/>
            <person name="Secka A."/>
            <person name="Antonio M."/>
            <person name="Oren A."/>
            <person name="Chaudhuri R."/>
            <person name="La Ragione R.M."/>
            <person name="Hildebrand F."/>
            <person name="Pallen M.J."/>
        </authorList>
    </citation>
    <scope>NUCLEOTIDE SEQUENCE [LARGE SCALE GENOMIC DNA]</scope>
    <source>
        <strain evidence="14 15">Sa2YVA2</strain>
    </source>
</reference>
<dbReference type="Pfam" id="PF00639">
    <property type="entry name" value="Rotamase"/>
    <property type="match status" value="1"/>
</dbReference>
<dbReference type="PROSITE" id="PS51257">
    <property type="entry name" value="PROKAR_LIPOPROTEIN"/>
    <property type="match status" value="1"/>
</dbReference>
<dbReference type="PANTHER" id="PTHR47245:SF1">
    <property type="entry name" value="FOLDASE PROTEIN PRSA"/>
    <property type="match status" value="1"/>
</dbReference>
<dbReference type="InterPro" id="IPR050245">
    <property type="entry name" value="PrsA_foldase"/>
</dbReference>
<keyword evidence="4 11" id="KW-1003">Cell membrane</keyword>
<gene>
    <name evidence="11" type="primary">prsA</name>
    <name evidence="14" type="ORF">H9649_14940</name>
</gene>
<organism evidence="14 15">
    <name type="scientific">Sporosarcina quadrami</name>
    <dbReference type="NCBI Taxonomy" id="2762234"/>
    <lineage>
        <taxon>Bacteria</taxon>
        <taxon>Bacillati</taxon>
        <taxon>Bacillota</taxon>
        <taxon>Bacilli</taxon>
        <taxon>Bacillales</taxon>
        <taxon>Caryophanaceae</taxon>
        <taxon>Sporosarcina</taxon>
    </lineage>
</organism>
<keyword evidence="5 11" id="KW-0732">Signal</keyword>
<dbReference type="InterPro" id="IPR046357">
    <property type="entry name" value="PPIase_dom_sf"/>
</dbReference>
<dbReference type="HAMAP" id="MF_01145">
    <property type="entry name" value="Foldase_PrsA"/>
    <property type="match status" value="1"/>
</dbReference>
<evidence type="ECO:0000256" key="2">
    <source>
        <dbReference type="ARBA" id="ARBA00004193"/>
    </source>
</evidence>
<evidence type="ECO:0000313" key="14">
    <source>
        <dbReference type="EMBL" id="MBD7985867.1"/>
    </source>
</evidence>
<comment type="catalytic activity">
    <reaction evidence="1 11">
        <text>[protein]-peptidylproline (omega=180) = [protein]-peptidylproline (omega=0)</text>
        <dbReference type="Rhea" id="RHEA:16237"/>
        <dbReference type="Rhea" id="RHEA-COMP:10747"/>
        <dbReference type="Rhea" id="RHEA-COMP:10748"/>
        <dbReference type="ChEBI" id="CHEBI:83833"/>
        <dbReference type="ChEBI" id="CHEBI:83834"/>
        <dbReference type="EC" id="5.2.1.8"/>
    </reaction>
</comment>
<keyword evidence="9 11" id="KW-0413">Isomerase</keyword>
<evidence type="ECO:0000256" key="9">
    <source>
        <dbReference type="ARBA" id="ARBA00023235"/>
    </source>
</evidence>
<dbReference type="RefSeq" id="WP_191695692.1">
    <property type="nucleotide sequence ID" value="NZ_JACSQN010000016.1"/>
</dbReference>
<feature type="domain" description="PpiC" evidence="13">
    <location>
        <begin position="139"/>
        <end position="229"/>
    </location>
</feature>
<dbReference type="PANTHER" id="PTHR47245">
    <property type="entry name" value="PEPTIDYLPROLYL ISOMERASE"/>
    <property type="match status" value="1"/>
</dbReference>
<accession>A0ABR8UCU8</accession>
<keyword evidence="15" id="KW-1185">Reference proteome</keyword>
<evidence type="ECO:0000256" key="12">
    <source>
        <dbReference type="SAM" id="SignalP"/>
    </source>
</evidence>
<dbReference type="PROSITE" id="PS50198">
    <property type="entry name" value="PPIC_PPIASE_2"/>
    <property type="match status" value="1"/>
</dbReference>
<evidence type="ECO:0000256" key="7">
    <source>
        <dbReference type="ARBA" id="ARBA00023136"/>
    </source>
</evidence>
<keyword evidence="10 11" id="KW-0449">Lipoprotein</keyword>
<evidence type="ECO:0000256" key="1">
    <source>
        <dbReference type="ARBA" id="ARBA00000971"/>
    </source>
</evidence>
<evidence type="ECO:0000256" key="4">
    <source>
        <dbReference type="ARBA" id="ARBA00022475"/>
    </source>
</evidence>
<dbReference type="Gene3D" id="3.10.50.40">
    <property type="match status" value="1"/>
</dbReference>
<dbReference type="Pfam" id="PF13624">
    <property type="entry name" value="SurA_N_3"/>
    <property type="match status" value="1"/>
</dbReference>
<proteinExistence type="inferred from homology"/>
<keyword evidence="6 11" id="KW-0697">Rotamase</keyword>
<keyword evidence="7 11" id="KW-0472">Membrane</keyword>
<dbReference type="InterPro" id="IPR027304">
    <property type="entry name" value="Trigger_fact/SurA_dom_sf"/>
</dbReference>
<keyword evidence="8 11" id="KW-0564">Palmitate</keyword>
<sequence length="293" mass="32804">MKKTVLAMSLAASVLALGACSNDQKAADDEVIATTTAGNITKDDLYTEMKDALGSQVMENLLLQKALENEYKLTDKEVEEEVKKQKEGLGENFDMYLQQQGITEAFFDKNVKSQMLQKKLVESLKVSDEDIATGLERAKTEVHARHIVVADEKTANEVKKKIEDGGDFEALAKEYSTEPVAQDTGGDLGWFGPGKMLHEFEDAAYTLKKGELSEPVKTSYGYHIIELLDTRKAETDKTEDELKTEIEEGLKKVQFEEKLQDLIKKADIDIKADEFKHVLDLYLPASEEKDAKK</sequence>
<dbReference type="Gene3D" id="1.10.4030.10">
    <property type="entry name" value="Porin chaperone SurA, peptide-binding domain"/>
    <property type="match status" value="1"/>
</dbReference>
<evidence type="ECO:0000313" key="15">
    <source>
        <dbReference type="Proteomes" id="UP000626786"/>
    </source>
</evidence>
<feature type="chain" id="PRO_5046029665" description="Foldase protein PrsA" evidence="12">
    <location>
        <begin position="19"/>
        <end position="293"/>
    </location>
</feature>
<dbReference type="EC" id="5.2.1.8" evidence="11"/>
<dbReference type="InterPro" id="IPR000297">
    <property type="entry name" value="PPIase_PpiC"/>
</dbReference>
<dbReference type="EMBL" id="JACSQN010000016">
    <property type="protein sequence ID" value="MBD7985867.1"/>
    <property type="molecule type" value="Genomic_DNA"/>
</dbReference>